<dbReference type="OrthoDB" id="8478178at2"/>
<organism evidence="1 2">
    <name type="scientific">Flavobacterium urumqiense</name>
    <dbReference type="NCBI Taxonomy" id="935224"/>
    <lineage>
        <taxon>Bacteria</taxon>
        <taxon>Pseudomonadati</taxon>
        <taxon>Bacteroidota</taxon>
        <taxon>Flavobacteriia</taxon>
        <taxon>Flavobacteriales</taxon>
        <taxon>Flavobacteriaceae</taxon>
        <taxon>Flavobacterium</taxon>
    </lineage>
</organism>
<keyword evidence="2" id="KW-1185">Reference proteome</keyword>
<evidence type="ECO:0000313" key="1">
    <source>
        <dbReference type="EMBL" id="SEG47767.1"/>
    </source>
</evidence>
<evidence type="ECO:0008006" key="3">
    <source>
        <dbReference type="Google" id="ProtNLM"/>
    </source>
</evidence>
<protein>
    <recommendedName>
        <fullName evidence="3">DUF1643 domain-containing protein</fullName>
    </recommendedName>
</protein>
<name>A0A1H6AI61_9FLAO</name>
<sequence>MREDFNITGLFYENQGYKFRKFLNIVKKDSNCQIPDLMVVMMNPGGSRPINGYDDYKIETETIPDRTQDQIMVLMNNCKFNYARILNLSDFREPKSRKFYNQMDDFETKNIHHSIFCEERKEDFNKLFIKDIPVIFAWGVNRNLFELAALAKERIGLVNVSGLKKEGEEYAYYHPLPQTYNKQKEWVINITETIKA</sequence>
<dbReference type="AlphaFoldDB" id="A0A1H6AI61"/>
<reference evidence="2" key="1">
    <citation type="submission" date="2016-10" db="EMBL/GenBank/DDBJ databases">
        <authorList>
            <person name="Varghese N."/>
            <person name="Submissions S."/>
        </authorList>
    </citation>
    <scope>NUCLEOTIDE SEQUENCE [LARGE SCALE GENOMIC DNA]</scope>
    <source>
        <strain evidence="2">CGMCC 1.9230</strain>
    </source>
</reference>
<gene>
    <name evidence="1" type="ORF">SAMN04488130_11612</name>
</gene>
<evidence type="ECO:0000313" key="2">
    <source>
        <dbReference type="Proteomes" id="UP000236737"/>
    </source>
</evidence>
<dbReference type="EMBL" id="FNVP01000016">
    <property type="protein sequence ID" value="SEG47767.1"/>
    <property type="molecule type" value="Genomic_DNA"/>
</dbReference>
<dbReference type="Proteomes" id="UP000236737">
    <property type="component" value="Unassembled WGS sequence"/>
</dbReference>
<accession>A0A1H6AI61</accession>
<dbReference type="RefSeq" id="WP_104000862.1">
    <property type="nucleotide sequence ID" value="NZ_FNVP01000016.1"/>
</dbReference>
<proteinExistence type="predicted"/>